<organism evidence="3 4">
    <name type="scientific">Pseudosulfitobacter pseudonitzschiae</name>
    <dbReference type="NCBI Taxonomy" id="1402135"/>
    <lineage>
        <taxon>Bacteria</taxon>
        <taxon>Pseudomonadati</taxon>
        <taxon>Pseudomonadota</taxon>
        <taxon>Alphaproteobacteria</taxon>
        <taxon>Rhodobacterales</taxon>
        <taxon>Roseobacteraceae</taxon>
        <taxon>Pseudosulfitobacter</taxon>
    </lineage>
</organism>
<dbReference type="AlphaFoldDB" id="A0A9Q2RUE2"/>
<dbReference type="Pfam" id="PF07331">
    <property type="entry name" value="TctB"/>
    <property type="match status" value="1"/>
</dbReference>
<feature type="transmembrane region" description="Helical" evidence="1">
    <location>
        <begin position="66"/>
        <end position="87"/>
    </location>
</feature>
<comment type="caution">
    <text evidence="3">The sequence shown here is derived from an EMBL/GenBank/DDBJ whole genome shotgun (WGS) entry which is preliminary data.</text>
</comment>
<evidence type="ECO:0000313" key="4">
    <source>
        <dbReference type="Proteomes" id="UP000809337"/>
    </source>
</evidence>
<dbReference type="Proteomes" id="UP000809337">
    <property type="component" value="Unassembled WGS sequence"/>
</dbReference>
<sequence>MVLAAMTVMRDRSVDFARKLSKGRKTMKRADLISGIVLAVFGLMMLAFVIPLQIEQAPPGYVSPRLVPNLAMIFIVVLSGLLILKSLRKSVEPPLLPDAVFSRSELIALLKISAVFIVALVLFWLGTPLGAGIVLIAGTLVLLGERRPLILVLMPAGLLLAIWVLFYKVLGTAIV</sequence>
<feature type="domain" description="DUF1468" evidence="2">
    <location>
        <begin position="33"/>
        <end position="171"/>
    </location>
</feature>
<proteinExistence type="predicted"/>
<dbReference type="RefSeq" id="WP_231035804.1">
    <property type="nucleotide sequence ID" value="NZ_JAJNGX010000024.1"/>
</dbReference>
<keyword evidence="1" id="KW-1133">Transmembrane helix</keyword>
<feature type="transmembrane region" description="Helical" evidence="1">
    <location>
        <begin position="149"/>
        <end position="170"/>
    </location>
</feature>
<dbReference type="EMBL" id="JAFBWN010000024">
    <property type="protein sequence ID" value="MBM2356980.1"/>
    <property type="molecule type" value="Genomic_DNA"/>
</dbReference>
<keyword evidence="1" id="KW-0812">Transmembrane</keyword>
<dbReference type="InterPro" id="IPR009936">
    <property type="entry name" value="DUF1468"/>
</dbReference>
<evidence type="ECO:0000259" key="2">
    <source>
        <dbReference type="Pfam" id="PF07331"/>
    </source>
</evidence>
<name>A0A9Q2RUE2_9RHOB</name>
<gene>
    <name evidence="3" type="ORF">JQX14_20730</name>
</gene>
<feature type="transmembrane region" description="Helical" evidence="1">
    <location>
        <begin position="32"/>
        <end position="54"/>
    </location>
</feature>
<evidence type="ECO:0000256" key="1">
    <source>
        <dbReference type="SAM" id="Phobius"/>
    </source>
</evidence>
<reference evidence="3" key="1">
    <citation type="submission" date="2021-01" db="EMBL/GenBank/DDBJ databases">
        <title>Diatom-associated Roseobacters Show Island Model of Population Structure.</title>
        <authorList>
            <person name="Qu L."/>
            <person name="Feng X."/>
            <person name="Chen Y."/>
            <person name="Li L."/>
            <person name="Wang X."/>
            <person name="Hu Z."/>
            <person name="Wang H."/>
            <person name="Luo H."/>
        </authorList>
    </citation>
    <scope>NUCLEOTIDE SEQUENCE</scope>
    <source>
        <strain evidence="3">SM26-45</strain>
    </source>
</reference>
<protein>
    <submittedName>
        <fullName evidence="3">Tripartite tricarboxylate transporter TctB family protein</fullName>
    </submittedName>
</protein>
<feature type="transmembrane region" description="Helical" evidence="1">
    <location>
        <begin position="108"/>
        <end position="137"/>
    </location>
</feature>
<evidence type="ECO:0000313" key="3">
    <source>
        <dbReference type="EMBL" id="MBM2356980.1"/>
    </source>
</evidence>
<keyword evidence="1" id="KW-0472">Membrane</keyword>
<accession>A0A9Q2RUE2</accession>